<name>A0ABW0M6G6_9BURK</name>
<evidence type="ECO:0000256" key="1">
    <source>
        <dbReference type="ARBA" id="ARBA00008728"/>
    </source>
</evidence>
<dbReference type="Proteomes" id="UP001596045">
    <property type="component" value="Unassembled WGS sequence"/>
</dbReference>
<dbReference type="InterPro" id="IPR018013">
    <property type="entry name" value="Channel_Tsx-like"/>
</dbReference>
<evidence type="ECO:0000313" key="4">
    <source>
        <dbReference type="Proteomes" id="UP001596045"/>
    </source>
</evidence>
<dbReference type="Pfam" id="PF03502">
    <property type="entry name" value="Channel_Tsx"/>
    <property type="match status" value="1"/>
</dbReference>
<comment type="similarity">
    <text evidence="1">Belongs to the nucleoside-specific channel-forming outer membrane porin (Tsx) (TC 1.B.10) family.</text>
</comment>
<gene>
    <name evidence="3" type="ORF">ACFPM8_06525</name>
</gene>
<protein>
    <submittedName>
        <fullName evidence="3">Outer membrane protein OmpK</fullName>
    </submittedName>
</protein>
<dbReference type="PROSITE" id="PS51257">
    <property type="entry name" value="PROKAR_LIPOPROTEIN"/>
    <property type="match status" value="1"/>
</dbReference>
<dbReference type="SUPFAM" id="SSF111364">
    <property type="entry name" value="Tsx-like channel"/>
    <property type="match status" value="1"/>
</dbReference>
<evidence type="ECO:0000313" key="3">
    <source>
        <dbReference type="EMBL" id="MFC5473613.1"/>
    </source>
</evidence>
<comment type="caution">
    <text evidence="3">The sequence shown here is derived from an EMBL/GenBank/DDBJ whole genome shotgun (WGS) entry which is preliminary data.</text>
</comment>
<sequence>MKTRNLFLALSLASCSTLALADDWSFVDANINRLEWSSPTINRTNKGPFGQKRSFTYLELEGGRGGDWGDLYGFLDLENPLKKENNTDDNRMDRRTAAKAVARFKLTDLGGLPVMLYSHVYDFRDNGFYDQNRVLGLGTNLTFGKLWIHPFLGVHQELKAGVGAQFNGGMGGYTLGYNFDAFGQSFTLSQWHETEFGRKSQYLQMAEAGNVVTAGKTAQNGAVSLWWNVNKQVTTGVSYRYAHNKLGVSGYENAMIYTLKYNF</sequence>
<organism evidence="3 4">
    <name type="scientific">Paraherbaspirillum soli</name>
    <dbReference type="NCBI Taxonomy" id="631222"/>
    <lineage>
        <taxon>Bacteria</taxon>
        <taxon>Pseudomonadati</taxon>
        <taxon>Pseudomonadota</taxon>
        <taxon>Betaproteobacteria</taxon>
        <taxon>Burkholderiales</taxon>
        <taxon>Oxalobacteraceae</taxon>
        <taxon>Paraherbaspirillum</taxon>
    </lineage>
</organism>
<evidence type="ECO:0000256" key="2">
    <source>
        <dbReference type="SAM" id="SignalP"/>
    </source>
</evidence>
<dbReference type="RefSeq" id="WP_378996250.1">
    <property type="nucleotide sequence ID" value="NZ_JBHSMT010000012.1"/>
</dbReference>
<keyword evidence="2" id="KW-0732">Signal</keyword>
<feature type="chain" id="PRO_5046124741" evidence="2">
    <location>
        <begin position="22"/>
        <end position="263"/>
    </location>
</feature>
<dbReference type="InterPro" id="IPR036777">
    <property type="entry name" value="Channel_Tsx-like_sf"/>
</dbReference>
<keyword evidence="4" id="KW-1185">Reference proteome</keyword>
<reference evidence="4" key="1">
    <citation type="journal article" date="2019" name="Int. J. Syst. Evol. Microbiol.">
        <title>The Global Catalogue of Microorganisms (GCM) 10K type strain sequencing project: providing services to taxonomists for standard genome sequencing and annotation.</title>
        <authorList>
            <consortium name="The Broad Institute Genomics Platform"/>
            <consortium name="The Broad Institute Genome Sequencing Center for Infectious Disease"/>
            <person name="Wu L."/>
            <person name="Ma J."/>
        </authorList>
    </citation>
    <scope>NUCLEOTIDE SEQUENCE [LARGE SCALE GENOMIC DNA]</scope>
    <source>
        <strain evidence="4">JCM 17066</strain>
    </source>
</reference>
<feature type="signal peptide" evidence="2">
    <location>
        <begin position="1"/>
        <end position="21"/>
    </location>
</feature>
<accession>A0ABW0M6G6</accession>
<dbReference type="EMBL" id="JBHSMT010000012">
    <property type="protein sequence ID" value="MFC5473613.1"/>
    <property type="molecule type" value="Genomic_DNA"/>
</dbReference>
<proteinExistence type="inferred from homology"/>